<sequence length="147" mass="15564">MYYADFRNRVTPIPTPPVVRAVAAGCVAASISVMAAPLPTAAKVGIALAAVLVARATTRAHPYRKAMAEFARSRNVSQVPSLSMVVPLMLWWLALMLSPLIAPLPGWGLALLAGGLFVVAWVLMPHVDGTRRLAYAPAAPAAPTQKR</sequence>
<keyword evidence="1" id="KW-0812">Transmembrane</keyword>
<dbReference type="RefSeq" id="WP_252930966.1">
    <property type="nucleotide sequence ID" value="NZ_JAEUWV010000002.1"/>
</dbReference>
<dbReference type="Proteomes" id="UP001205920">
    <property type="component" value="Unassembled WGS sequence"/>
</dbReference>
<keyword evidence="1" id="KW-1133">Transmembrane helix</keyword>
<dbReference type="AlphaFoldDB" id="A0AAW5HUG6"/>
<feature type="transmembrane region" description="Helical" evidence="1">
    <location>
        <begin position="107"/>
        <end position="124"/>
    </location>
</feature>
<evidence type="ECO:0000313" key="4">
    <source>
        <dbReference type="Proteomes" id="UP001205920"/>
    </source>
</evidence>
<evidence type="ECO:0000256" key="2">
    <source>
        <dbReference type="SAM" id="SignalP"/>
    </source>
</evidence>
<comment type="caution">
    <text evidence="3">The sequence shown here is derived from an EMBL/GenBank/DDBJ whole genome shotgun (WGS) entry which is preliminary data.</text>
</comment>
<keyword evidence="1" id="KW-0472">Membrane</keyword>
<evidence type="ECO:0008006" key="5">
    <source>
        <dbReference type="Google" id="ProtNLM"/>
    </source>
</evidence>
<feature type="transmembrane region" description="Helical" evidence="1">
    <location>
        <begin position="41"/>
        <end position="58"/>
    </location>
</feature>
<evidence type="ECO:0000313" key="3">
    <source>
        <dbReference type="EMBL" id="MCO6393824.1"/>
    </source>
</evidence>
<feature type="transmembrane region" description="Helical" evidence="1">
    <location>
        <begin position="79"/>
        <end position="101"/>
    </location>
</feature>
<keyword evidence="2" id="KW-0732">Signal</keyword>
<feature type="chain" id="PRO_5043330431" description="Transmembrane protein" evidence="2">
    <location>
        <begin position="36"/>
        <end position="147"/>
    </location>
</feature>
<accession>A0AAW5HUG6</accession>
<protein>
    <recommendedName>
        <fullName evidence="5">Transmembrane protein</fullName>
    </recommendedName>
</protein>
<evidence type="ECO:0000256" key="1">
    <source>
        <dbReference type="SAM" id="Phobius"/>
    </source>
</evidence>
<feature type="signal peptide" evidence="2">
    <location>
        <begin position="1"/>
        <end position="35"/>
    </location>
</feature>
<organism evidence="3 4">
    <name type="scientific">Corynebacterium lipophilum</name>
    <dbReference type="NCBI Taxonomy" id="2804918"/>
    <lineage>
        <taxon>Bacteria</taxon>
        <taxon>Bacillati</taxon>
        <taxon>Actinomycetota</taxon>
        <taxon>Actinomycetes</taxon>
        <taxon>Mycobacteriales</taxon>
        <taxon>Corynebacteriaceae</taxon>
        <taxon>Corynebacterium</taxon>
    </lineage>
</organism>
<name>A0AAW5HUG6_9CORY</name>
<reference evidence="3 4" key="1">
    <citation type="submission" date="2021-01" db="EMBL/GenBank/DDBJ databases">
        <title>Identification and Characterization of Corynebacterium sp.</title>
        <authorList>
            <person name="Luo Q."/>
            <person name="Qu P."/>
            <person name="Chen Q."/>
        </authorList>
    </citation>
    <scope>NUCLEOTIDE SEQUENCE [LARGE SCALE GENOMIC DNA]</scope>
    <source>
        <strain evidence="3 4">MC-18</strain>
    </source>
</reference>
<dbReference type="EMBL" id="JAEUWV010000002">
    <property type="protein sequence ID" value="MCO6393824.1"/>
    <property type="molecule type" value="Genomic_DNA"/>
</dbReference>
<keyword evidence="4" id="KW-1185">Reference proteome</keyword>
<gene>
    <name evidence="3" type="ORF">JMN37_02315</name>
</gene>
<proteinExistence type="predicted"/>